<dbReference type="EMBL" id="BMEV01000017">
    <property type="protein sequence ID" value="GGH74028.1"/>
    <property type="molecule type" value="Genomic_DNA"/>
</dbReference>
<dbReference type="RefSeq" id="WP_188391525.1">
    <property type="nucleotide sequence ID" value="NZ_BMEV01000017.1"/>
</dbReference>
<keyword evidence="3" id="KW-0378">Hydrolase</keyword>
<dbReference type="InterPro" id="IPR027094">
    <property type="entry name" value="Mitofusin_fam"/>
</dbReference>
<comment type="caution">
    <text evidence="8">The sequence shown here is derived from an EMBL/GenBank/DDBJ whole genome shotgun (WGS) entry which is preliminary data.</text>
</comment>
<sequence>MVMTKLKEQNLANYNENHLYPLYHWLLQQNDTENASKILDLYEKMKNDEFIVGFTGHFSAGKSSMINALLGREILPKSPIPTSANIVKIKSGAGLVRLFLEQGDIIEINEPYDAEKIKQYSAAKGIIRSIEIEKSDFPLPAGAVIMDTPGVDAADDADGKLTSSALHMADVLFYMMDYNHVQSEVNLFFLKEIQEMGIPFFIIVNQIDKHNEKELSFSQFTETIQGTFQNWELKPERIFYSSLLEGNYPYNEFPEIKSTLLSLFQEKEDRMRDGFQRAVEQIVRSHKKFIELQFEEKIKPLEIHGVGPTDEEWDSIQNKLQRLEEQPLQLEKEFRHEIEYTLANAYIMPASLREIIHSYLESMDGSFKVGLFASKKKTKHEREKRLEAFYEALKKNVESLIQWKLRDKVLHLLKKYEIDDDQLYQQVQSFSVPFSKDRLRDHVKPGAKLNGDYVLHYADDVANDIKRQYKQKIMEILPSLIQYIAEANEGKMTEWKERLSQIEKQRFTTEKKEELEQERQECIAEFHEILHSPNGDDHVKQHLKEAYLQKYARLRTEEAVSCEKPERKADEVPVSGGGAAANKANGLPLEQVIKSIDAILSSLGDTKVVHHYAEELQEKRQSLKNRSYTIALFGAFSAGKSSFINALIGDDLLPVSPNPTTAAVNRIRPVTEQYGHNTVVLTLKTKENIANDIVQMTKKFSPPSNELGTLLDWIARENIHIHPDLNEMYQAYLQALLRGWPDYQREENREKIISIDELKLYVTDEAKACYLEIADVYFDCPLTKQGITLVDTPGADSMNARHTNVAFNYIKHADALLYVTYFNHAFSRADRDFLKQLGRVKDAFQLDKMFFLINASDLAENKDELKLVIQYVEEQLQAFGIRLPRLYPISSKNSLLEKQRKIPLNEKMANFEAAFYRFIHQDLTALTVQSAIREMKRIHDALEEYIASIQLDESEKQKRIQSLTEKKDKLTETISAFETAIYEKNIRDKVEKQLHYVLERLSIRFHDLFKDSFNPTTVTESGKKAHEQLRKNTEQLLEYVSFELHQEIQAVTLRVEAFLTEQAEHLYQRLGSYAENIDRLFTLSDWKRKNWNTPTIERGLENIDIALFDQALKKYKGTKSFFVHNEKERMKEELFALLSPFAEQYVRANQTQISEAYLSQWNRNTEAMKKEMMATIRKTLENYRAMIGSEVNLSQFQNSLEIIQKELQNNRIEDM</sequence>
<keyword evidence="6" id="KW-0175">Coiled coil</keyword>
<evidence type="ECO:0000313" key="9">
    <source>
        <dbReference type="Proteomes" id="UP000602050"/>
    </source>
</evidence>
<name>A0A8J3EJ45_9BACI</name>
<dbReference type="CDD" id="cd09912">
    <property type="entry name" value="DLP_2"/>
    <property type="match status" value="2"/>
</dbReference>
<reference evidence="8" key="1">
    <citation type="journal article" date="2014" name="Int. J. Syst. Evol. Microbiol.">
        <title>Complete genome sequence of Corynebacterium casei LMG S-19264T (=DSM 44701T), isolated from a smear-ripened cheese.</title>
        <authorList>
            <consortium name="US DOE Joint Genome Institute (JGI-PGF)"/>
            <person name="Walter F."/>
            <person name="Albersmeier A."/>
            <person name="Kalinowski J."/>
            <person name="Ruckert C."/>
        </authorList>
    </citation>
    <scope>NUCLEOTIDE SEQUENCE</scope>
    <source>
        <strain evidence="8">CGMCC 1.12360</strain>
    </source>
</reference>
<accession>A0A8J3EJ45</accession>
<keyword evidence="9" id="KW-1185">Reference proteome</keyword>
<feature type="coiled-coil region" evidence="6">
    <location>
        <begin position="953"/>
        <end position="980"/>
    </location>
</feature>
<evidence type="ECO:0000256" key="1">
    <source>
        <dbReference type="ARBA" id="ARBA00004370"/>
    </source>
</evidence>
<dbReference type="InterPro" id="IPR045063">
    <property type="entry name" value="Dynamin_N"/>
</dbReference>
<keyword evidence="2" id="KW-0547">Nucleotide-binding</keyword>
<evidence type="ECO:0000256" key="2">
    <source>
        <dbReference type="ARBA" id="ARBA00022741"/>
    </source>
</evidence>
<dbReference type="AlphaFoldDB" id="A0A8J3EJ45"/>
<feature type="domain" description="Dynamin N-terminal" evidence="7">
    <location>
        <begin position="52"/>
        <end position="206"/>
    </location>
</feature>
<dbReference type="GO" id="GO:0016020">
    <property type="term" value="C:membrane"/>
    <property type="evidence" value="ECO:0007669"/>
    <property type="project" value="UniProtKB-SubCell"/>
</dbReference>
<dbReference type="Proteomes" id="UP000602050">
    <property type="component" value="Unassembled WGS sequence"/>
</dbReference>
<organism evidence="8 9">
    <name type="scientific">Compostibacillus humi</name>
    <dbReference type="NCBI Taxonomy" id="1245525"/>
    <lineage>
        <taxon>Bacteria</taxon>
        <taxon>Bacillati</taxon>
        <taxon>Bacillota</taxon>
        <taxon>Bacilli</taxon>
        <taxon>Bacillales</taxon>
        <taxon>Bacillaceae</taxon>
        <taxon>Compostibacillus</taxon>
    </lineage>
</organism>
<evidence type="ECO:0000256" key="6">
    <source>
        <dbReference type="SAM" id="Coils"/>
    </source>
</evidence>
<comment type="subcellular location">
    <subcellularLocation>
        <location evidence="1">Membrane</location>
    </subcellularLocation>
</comment>
<keyword evidence="5" id="KW-0472">Membrane</keyword>
<evidence type="ECO:0000259" key="7">
    <source>
        <dbReference type="Pfam" id="PF00350"/>
    </source>
</evidence>
<evidence type="ECO:0000313" key="8">
    <source>
        <dbReference type="EMBL" id="GGH74028.1"/>
    </source>
</evidence>
<proteinExistence type="predicted"/>
<evidence type="ECO:0000256" key="5">
    <source>
        <dbReference type="ARBA" id="ARBA00023136"/>
    </source>
</evidence>
<dbReference type="GO" id="GO:0005525">
    <property type="term" value="F:GTP binding"/>
    <property type="evidence" value="ECO:0007669"/>
    <property type="project" value="UniProtKB-KW"/>
</dbReference>
<keyword evidence="4" id="KW-0342">GTP-binding</keyword>
<protein>
    <submittedName>
        <fullName evidence="8">GTPase</fullName>
    </submittedName>
</protein>
<reference evidence="8" key="2">
    <citation type="submission" date="2020-09" db="EMBL/GenBank/DDBJ databases">
        <authorList>
            <person name="Sun Q."/>
            <person name="Zhou Y."/>
        </authorList>
    </citation>
    <scope>NUCLEOTIDE SEQUENCE</scope>
    <source>
        <strain evidence="8">CGMCC 1.12360</strain>
    </source>
</reference>
<evidence type="ECO:0000256" key="3">
    <source>
        <dbReference type="ARBA" id="ARBA00022801"/>
    </source>
</evidence>
<gene>
    <name evidence="8" type="ORF">GCM10010978_12490</name>
</gene>
<dbReference type="Pfam" id="PF00350">
    <property type="entry name" value="Dynamin_N"/>
    <property type="match status" value="2"/>
</dbReference>
<dbReference type="InterPro" id="IPR027417">
    <property type="entry name" value="P-loop_NTPase"/>
</dbReference>
<feature type="domain" description="Dynamin N-terminal" evidence="7">
    <location>
        <begin position="630"/>
        <end position="849"/>
    </location>
</feature>
<dbReference type="Gene3D" id="3.40.50.300">
    <property type="entry name" value="P-loop containing nucleotide triphosphate hydrolases"/>
    <property type="match status" value="2"/>
</dbReference>
<evidence type="ECO:0000256" key="4">
    <source>
        <dbReference type="ARBA" id="ARBA00023134"/>
    </source>
</evidence>
<feature type="coiled-coil region" evidence="6">
    <location>
        <begin position="485"/>
        <end position="525"/>
    </location>
</feature>
<dbReference type="PANTHER" id="PTHR10465">
    <property type="entry name" value="TRANSMEMBRANE GTPASE FZO1"/>
    <property type="match status" value="1"/>
</dbReference>
<dbReference type="PANTHER" id="PTHR10465:SF0">
    <property type="entry name" value="SARCALUMENIN"/>
    <property type="match status" value="1"/>
</dbReference>
<dbReference type="GO" id="GO:0003924">
    <property type="term" value="F:GTPase activity"/>
    <property type="evidence" value="ECO:0007669"/>
    <property type="project" value="InterPro"/>
</dbReference>
<dbReference type="SUPFAM" id="SSF52540">
    <property type="entry name" value="P-loop containing nucleoside triphosphate hydrolases"/>
    <property type="match status" value="2"/>
</dbReference>